<proteinExistence type="predicted"/>
<dbReference type="Proteomes" id="UP000299102">
    <property type="component" value="Unassembled WGS sequence"/>
</dbReference>
<evidence type="ECO:0000256" key="1">
    <source>
        <dbReference type="SAM" id="MobiDB-lite"/>
    </source>
</evidence>
<dbReference type="AlphaFoldDB" id="A0A4C1ZKZ0"/>
<protein>
    <submittedName>
        <fullName evidence="2">Uncharacterized protein</fullName>
    </submittedName>
</protein>
<dbReference type="EMBL" id="BGZK01001880">
    <property type="protein sequence ID" value="GBP87734.1"/>
    <property type="molecule type" value="Genomic_DNA"/>
</dbReference>
<evidence type="ECO:0000313" key="3">
    <source>
        <dbReference type="Proteomes" id="UP000299102"/>
    </source>
</evidence>
<organism evidence="2 3">
    <name type="scientific">Eumeta variegata</name>
    <name type="common">Bagworm moth</name>
    <name type="synonym">Eumeta japonica</name>
    <dbReference type="NCBI Taxonomy" id="151549"/>
    <lineage>
        <taxon>Eukaryota</taxon>
        <taxon>Metazoa</taxon>
        <taxon>Ecdysozoa</taxon>
        <taxon>Arthropoda</taxon>
        <taxon>Hexapoda</taxon>
        <taxon>Insecta</taxon>
        <taxon>Pterygota</taxon>
        <taxon>Neoptera</taxon>
        <taxon>Endopterygota</taxon>
        <taxon>Lepidoptera</taxon>
        <taxon>Glossata</taxon>
        <taxon>Ditrysia</taxon>
        <taxon>Tineoidea</taxon>
        <taxon>Psychidae</taxon>
        <taxon>Oiketicinae</taxon>
        <taxon>Eumeta</taxon>
    </lineage>
</organism>
<comment type="caution">
    <text evidence="2">The sequence shown here is derived from an EMBL/GenBank/DDBJ whole genome shotgun (WGS) entry which is preliminary data.</text>
</comment>
<gene>
    <name evidence="2" type="ORF">EVAR_19915_1</name>
</gene>
<feature type="region of interest" description="Disordered" evidence="1">
    <location>
        <begin position="56"/>
        <end position="81"/>
    </location>
</feature>
<evidence type="ECO:0000313" key="2">
    <source>
        <dbReference type="EMBL" id="GBP87734.1"/>
    </source>
</evidence>
<sequence>MRRRVQYNARKSAAVKFVTKACNGVKLERGREGRVGLIDAGLLAKIEMVGERSCSRNERRSLNSSGDVMAGPYSYQARRKA</sequence>
<name>A0A4C1ZKZ0_EUMVA</name>
<keyword evidence="3" id="KW-1185">Reference proteome</keyword>
<accession>A0A4C1ZKZ0</accession>
<reference evidence="2 3" key="1">
    <citation type="journal article" date="2019" name="Commun. Biol.">
        <title>The bagworm genome reveals a unique fibroin gene that provides high tensile strength.</title>
        <authorList>
            <person name="Kono N."/>
            <person name="Nakamura H."/>
            <person name="Ohtoshi R."/>
            <person name="Tomita M."/>
            <person name="Numata K."/>
            <person name="Arakawa K."/>
        </authorList>
    </citation>
    <scope>NUCLEOTIDE SEQUENCE [LARGE SCALE GENOMIC DNA]</scope>
</reference>